<dbReference type="EC" id="2.7.13.3" evidence="2"/>
<feature type="domain" description="Histidine kinase" evidence="5">
    <location>
        <begin position="1"/>
        <end position="154"/>
    </location>
</feature>
<comment type="catalytic activity">
    <reaction evidence="1">
        <text>ATP + protein L-histidine = ADP + protein N-phospho-L-histidine.</text>
        <dbReference type="EC" id="2.7.13.3"/>
    </reaction>
</comment>
<dbReference type="Gene3D" id="3.30.565.10">
    <property type="entry name" value="Histidine kinase-like ATPase, C-terminal domain"/>
    <property type="match status" value="1"/>
</dbReference>
<dbReference type="InterPro" id="IPR004358">
    <property type="entry name" value="Sig_transdc_His_kin-like_C"/>
</dbReference>
<proteinExistence type="predicted"/>
<evidence type="ECO:0000256" key="2">
    <source>
        <dbReference type="ARBA" id="ARBA00012438"/>
    </source>
</evidence>
<dbReference type="PANTHER" id="PTHR42878">
    <property type="entry name" value="TWO-COMPONENT HISTIDINE KINASE"/>
    <property type="match status" value="1"/>
</dbReference>
<name>A0A450ZP61_9GAMM</name>
<dbReference type="AlphaFoldDB" id="A0A450ZP61"/>
<sequence length="155" mass="17106">MDLGELLTSVEKQNRDRLQMEGVKISIQIPEQSVALMGDEHLLSDVFAELIKNAREAMTLESMENPLITIQVDYPGICNESCARIDVINPGQGVSNELKQRIFEPFHHGHGKGESRGLGLAIIRESIEAHGGTIEETGEPGRNACFSIRLPVIPY</sequence>
<evidence type="ECO:0000313" key="6">
    <source>
        <dbReference type="EMBL" id="VFK55491.1"/>
    </source>
</evidence>
<dbReference type="Pfam" id="PF02518">
    <property type="entry name" value="HATPase_c"/>
    <property type="match status" value="1"/>
</dbReference>
<evidence type="ECO:0000259" key="5">
    <source>
        <dbReference type="PROSITE" id="PS50109"/>
    </source>
</evidence>
<keyword evidence="3" id="KW-0808">Transferase</keyword>
<dbReference type="GO" id="GO:0007234">
    <property type="term" value="P:osmosensory signaling via phosphorelay pathway"/>
    <property type="evidence" value="ECO:0007669"/>
    <property type="project" value="TreeGrafter"/>
</dbReference>
<dbReference type="PANTHER" id="PTHR42878:SF15">
    <property type="entry name" value="BACTERIOPHYTOCHROME"/>
    <property type="match status" value="1"/>
</dbReference>
<dbReference type="PRINTS" id="PR00344">
    <property type="entry name" value="BCTRLSENSOR"/>
</dbReference>
<dbReference type="InterPro" id="IPR005467">
    <property type="entry name" value="His_kinase_dom"/>
</dbReference>
<dbReference type="PROSITE" id="PS50109">
    <property type="entry name" value="HIS_KIN"/>
    <property type="match status" value="1"/>
</dbReference>
<dbReference type="SUPFAM" id="SSF55874">
    <property type="entry name" value="ATPase domain of HSP90 chaperone/DNA topoisomerase II/histidine kinase"/>
    <property type="match status" value="1"/>
</dbReference>
<organism evidence="6">
    <name type="scientific">Candidatus Kentrum sp. TC</name>
    <dbReference type="NCBI Taxonomy" id="2126339"/>
    <lineage>
        <taxon>Bacteria</taxon>
        <taxon>Pseudomonadati</taxon>
        <taxon>Pseudomonadota</taxon>
        <taxon>Gammaproteobacteria</taxon>
        <taxon>Candidatus Kentrum</taxon>
    </lineage>
</organism>
<keyword evidence="4 6" id="KW-0418">Kinase</keyword>
<dbReference type="GO" id="GO:0000156">
    <property type="term" value="F:phosphorelay response regulator activity"/>
    <property type="evidence" value="ECO:0007669"/>
    <property type="project" value="TreeGrafter"/>
</dbReference>
<dbReference type="InterPro" id="IPR036890">
    <property type="entry name" value="HATPase_C_sf"/>
</dbReference>
<evidence type="ECO:0000256" key="4">
    <source>
        <dbReference type="ARBA" id="ARBA00022777"/>
    </source>
</evidence>
<reference evidence="6" key="1">
    <citation type="submission" date="2019-02" db="EMBL/GenBank/DDBJ databases">
        <authorList>
            <person name="Gruber-Vodicka R. H."/>
            <person name="Seah K. B. B."/>
        </authorList>
    </citation>
    <scope>NUCLEOTIDE SEQUENCE</scope>
    <source>
        <strain evidence="6">BECK_BZ126</strain>
    </source>
</reference>
<dbReference type="InterPro" id="IPR003594">
    <property type="entry name" value="HATPase_dom"/>
</dbReference>
<dbReference type="CDD" id="cd00075">
    <property type="entry name" value="HATPase"/>
    <property type="match status" value="1"/>
</dbReference>
<dbReference type="EMBL" id="CAADFW010000007">
    <property type="protein sequence ID" value="VFK55491.1"/>
    <property type="molecule type" value="Genomic_DNA"/>
</dbReference>
<protein>
    <recommendedName>
        <fullName evidence="2">histidine kinase</fullName>
        <ecNumber evidence="2">2.7.13.3</ecNumber>
    </recommendedName>
</protein>
<dbReference type="SMART" id="SM00387">
    <property type="entry name" value="HATPase_c"/>
    <property type="match status" value="1"/>
</dbReference>
<evidence type="ECO:0000256" key="3">
    <source>
        <dbReference type="ARBA" id="ARBA00022679"/>
    </source>
</evidence>
<accession>A0A450ZP61</accession>
<dbReference type="InterPro" id="IPR050351">
    <property type="entry name" value="BphY/WalK/GraS-like"/>
</dbReference>
<dbReference type="GO" id="GO:0030295">
    <property type="term" value="F:protein kinase activator activity"/>
    <property type="evidence" value="ECO:0007669"/>
    <property type="project" value="TreeGrafter"/>
</dbReference>
<evidence type="ECO:0000256" key="1">
    <source>
        <dbReference type="ARBA" id="ARBA00000085"/>
    </source>
</evidence>
<gene>
    <name evidence="6" type="ORF">BECKTC1821F_GA0114240_10075</name>
</gene>
<dbReference type="GO" id="GO:0004673">
    <property type="term" value="F:protein histidine kinase activity"/>
    <property type="evidence" value="ECO:0007669"/>
    <property type="project" value="UniProtKB-EC"/>
</dbReference>